<dbReference type="Proteomes" id="UP000816034">
    <property type="component" value="Unassembled WGS sequence"/>
</dbReference>
<evidence type="ECO:0000313" key="3">
    <source>
        <dbReference type="Proteomes" id="UP000816034"/>
    </source>
</evidence>
<dbReference type="PANTHER" id="PTHR24104:SF57">
    <property type="entry name" value="BEE-MILK PROTEIN"/>
    <property type="match status" value="1"/>
</dbReference>
<dbReference type="RefSeq" id="XP_044550335.1">
    <property type="nucleotide sequence ID" value="XM_044692244.1"/>
</dbReference>
<keyword evidence="1" id="KW-0677">Repeat</keyword>
<dbReference type="AlphaFoldDB" id="A0AA88GU53"/>
<proteinExistence type="predicted"/>
<comment type="caution">
    <text evidence="2">The sequence shown here is derived from an EMBL/GenBank/DDBJ whole genome shotgun (WGS) entry which is preliminary data.</text>
</comment>
<dbReference type="InterPro" id="IPR011042">
    <property type="entry name" value="6-blade_b-propeller_TolB-like"/>
</dbReference>
<dbReference type="GO" id="GO:0061630">
    <property type="term" value="F:ubiquitin protein ligase activity"/>
    <property type="evidence" value="ECO:0007669"/>
    <property type="project" value="TreeGrafter"/>
</dbReference>
<dbReference type="Pfam" id="PF01436">
    <property type="entry name" value="NHL"/>
    <property type="match status" value="1"/>
</dbReference>
<keyword evidence="3" id="KW-1185">Reference proteome</keyword>
<dbReference type="EMBL" id="PYSW02000016">
    <property type="protein sequence ID" value="KAG2386343.1"/>
    <property type="molecule type" value="Genomic_DNA"/>
</dbReference>
<dbReference type="GO" id="GO:0000209">
    <property type="term" value="P:protein polyubiquitination"/>
    <property type="evidence" value="ECO:0007669"/>
    <property type="project" value="TreeGrafter"/>
</dbReference>
<dbReference type="InterPro" id="IPR050952">
    <property type="entry name" value="TRIM-NHL_E3_ligases"/>
</dbReference>
<dbReference type="GO" id="GO:0043161">
    <property type="term" value="P:proteasome-mediated ubiquitin-dependent protein catabolic process"/>
    <property type="evidence" value="ECO:0007669"/>
    <property type="project" value="TreeGrafter"/>
</dbReference>
<evidence type="ECO:0000256" key="1">
    <source>
        <dbReference type="ARBA" id="ARBA00022737"/>
    </source>
</evidence>
<accession>A0AA88GU53</accession>
<evidence type="ECO:0000313" key="2">
    <source>
        <dbReference type="EMBL" id="KAG2386343.1"/>
    </source>
</evidence>
<dbReference type="InterPro" id="IPR001258">
    <property type="entry name" value="NHL_repeat"/>
</dbReference>
<dbReference type="GeneID" id="68095244"/>
<reference evidence="2 3" key="1">
    <citation type="journal article" date="2018" name="BMC Genomics">
        <title>The genome of Naegleria lovaniensis, the basis for a comparative approach to unravel pathogenicity factors of the human pathogenic amoeba N. fowleri.</title>
        <authorList>
            <person name="Liechti N."/>
            <person name="Schurch N."/>
            <person name="Bruggmann R."/>
            <person name="Wittwer M."/>
        </authorList>
    </citation>
    <scope>NUCLEOTIDE SEQUENCE [LARGE SCALE GENOMIC DNA]</scope>
    <source>
        <strain evidence="2 3">ATCC 30569</strain>
    </source>
</reference>
<protein>
    <submittedName>
        <fullName evidence="2">Uncharacterized protein</fullName>
    </submittedName>
</protein>
<dbReference type="PANTHER" id="PTHR24104">
    <property type="entry name" value="E3 UBIQUITIN-PROTEIN LIGASE NHLRC1-RELATED"/>
    <property type="match status" value="1"/>
</dbReference>
<name>A0AA88GU53_NAELO</name>
<dbReference type="Gene3D" id="2.120.10.30">
    <property type="entry name" value="TolB, C-terminal domain"/>
    <property type="match status" value="1"/>
</dbReference>
<sequence>MKQVHQHVNDDSIVIMELLDLHSSNTFYYEKLKQKLRNDRKLQAFSMNFESVQIFTTNDQGQKFKNPCDVKISYECQCILISEFSNSKIHVFDLYSRQYRMAITTPGMPMYLAIEENYDKCHHDALYFDCNSSKIVYKYHLRALLEGDEQNSLLWESLPLENPRAIALYNSKFGDTNSEFKNVYVCNYGKQAVSILSSDSGQIIQNIELYIRSPYGITCMSENEIVVSDFTENSLQVWRRESALNWKAIATIDNSGSEVEISKIRFPQGVAFDQVSKNIILCDNGNSRILIYSQNGTLVRQYNFPSTFYCPDGLCVNNKTGELIVCDYNECIVQIFK</sequence>
<organism evidence="2 3">
    <name type="scientific">Naegleria lovaniensis</name>
    <name type="common">Amoeba</name>
    <dbReference type="NCBI Taxonomy" id="51637"/>
    <lineage>
        <taxon>Eukaryota</taxon>
        <taxon>Discoba</taxon>
        <taxon>Heterolobosea</taxon>
        <taxon>Tetramitia</taxon>
        <taxon>Eutetramitia</taxon>
        <taxon>Vahlkampfiidae</taxon>
        <taxon>Naegleria</taxon>
    </lineage>
</organism>
<gene>
    <name evidence="2" type="ORF">C9374_002789</name>
</gene>
<dbReference type="SUPFAM" id="SSF101898">
    <property type="entry name" value="NHL repeat"/>
    <property type="match status" value="1"/>
</dbReference>